<dbReference type="EMBL" id="LLXL01001005">
    <property type="protein sequence ID" value="PKK67105.1"/>
    <property type="molecule type" value="Genomic_DNA"/>
</dbReference>
<dbReference type="VEuPathDB" id="FungiDB:RhiirFUN_024035"/>
<dbReference type="PANTHER" id="PTHR28360">
    <property type="entry name" value="DYNACTIN SUBUNIT 3"/>
    <property type="match status" value="1"/>
</dbReference>
<evidence type="ECO:0000313" key="2">
    <source>
        <dbReference type="Proteomes" id="UP000233469"/>
    </source>
</evidence>
<dbReference type="PANTHER" id="PTHR28360:SF1">
    <property type="entry name" value="DYNACTIN SUBUNIT 3"/>
    <property type="match status" value="1"/>
</dbReference>
<dbReference type="GO" id="GO:0005869">
    <property type="term" value="C:dynactin complex"/>
    <property type="evidence" value="ECO:0007669"/>
    <property type="project" value="InterPro"/>
</dbReference>
<evidence type="ECO:0000313" key="1">
    <source>
        <dbReference type="EMBL" id="PKK67105.1"/>
    </source>
</evidence>
<reference evidence="1 2" key="2">
    <citation type="submission" date="2017-10" db="EMBL/GenBank/DDBJ databases">
        <title>Extensive intraspecific genome diversity in a model arbuscular mycorrhizal fungus.</title>
        <authorList>
            <person name="Chen E.C.H."/>
            <person name="Morin E."/>
            <person name="Baudet D."/>
            <person name="Noel J."/>
            <person name="Ndikumana S."/>
            <person name="Charron P."/>
            <person name="St-Onge C."/>
            <person name="Giorgi J."/>
            <person name="Grigoriev I.V."/>
            <person name="Roux C."/>
            <person name="Martin F.M."/>
            <person name="Corradi N."/>
        </authorList>
    </citation>
    <scope>NUCLEOTIDE SEQUENCE [LARGE SCALE GENOMIC DNA]</scope>
    <source>
        <strain evidence="1 2">C2</strain>
    </source>
</reference>
<proteinExistence type="predicted"/>
<evidence type="ECO:0008006" key="3">
    <source>
        <dbReference type="Google" id="ProtNLM"/>
    </source>
</evidence>
<dbReference type="InterPro" id="IPR009991">
    <property type="entry name" value="DCTN3"/>
</dbReference>
<name>A0A2N1MZN0_9GLOM</name>
<dbReference type="GO" id="GO:0061640">
    <property type="term" value="P:cytoskeleton-dependent cytokinesis"/>
    <property type="evidence" value="ECO:0007669"/>
    <property type="project" value="InterPro"/>
</dbReference>
<dbReference type="VEuPathDB" id="FungiDB:RhiirA1_151740"/>
<dbReference type="VEuPathDB" id="FungiDB:FUN_002894"/>
<dbReference type="Pfam" id="PF07426">
    <property type="entry name" value="Dynactin_p22"/>
    <property type="match status" value="1"/>
</dbReference>
<gene>
    <name evidence="1" type="ORF">RhiirC2_714352</name>
</gene>
<accession>A0A2N1MZN0</accession>
<dbReference type="AlphaFoldDB" id="A0A2N1MZN0"/>
<comment type="caution">
    <text evidence="1">The sequence shown here is derived from an EMBL/GenBank/DDBJ whole genome shotgun (WGS) entry which is preliminary data.</text>
</comment>
<dbReference type="Proteomes" id="UP000233469">
    <property type="component" value="Unassembled WGS sequence"/>
</dbReference>
<reference evidence="1 2" key="1">
    <citation type="submission" date="2016-04" db="EMBL/GenBank/DDBJ databases">
        <title>Genome analyses suggest a sexual origin of heterokaryosis in a supposedly ancient asexual fungus.</title>
        <authorList>
            <person name="Ropars J."/>
            <person name="Sedzielewska K."/>
            <person name="Noel J."/>
            <person name="Charron P."/>
            <person name="Farinelli L."/>
            <person name="Marton T."/>
            <person name="Kruger M."/>
            <person name="Pelin A."/>
            <person name="Brachmann A."/>
            <person name="Corradi N."/>
        </authorList>
    </citation>
    <scope>NUCLEOTIDE SEQUENCE [LARGE SCALE GENOMIC DNA]</scope>
    <source>
        <strain evidence="1 2">C2</strain>
    </source>
</reference>
<sequence>MERVELVKRLSLLEEQKNLFLENIETAKTNGWLKDEYDDDDDYKGIEAEKLTAVNMVNADNTILEQQSLSSLDFRVHHLEKSILGFDPITKKASVHEKFKEQLSLLKRVDEIKKEFNTIIRERDGADGLKSFLEICKYFIKDIRVSFKKILSIYTNLDINIDDQVSECVSPFKDSALAMERVILTPEAKAEIISSSSEELKLVAENLKLIDELQPIIEAQEFKDLEKFLPKLTPIETVHIDQAAKANETSARTTCLLEKYNGIVNTLSELFISWDNILSTIEANVSAIERARGN</sequence>
<organism evidence="1 2">
    <name type="scientific">Rhizophagus irregularis</name>
    <dbReference type="NCBI Taxonomy" id="588596"/>
    <lineage>
        <taxon>Eukaryota</taxon>
        <taxon>Fungi</taxon>
        <taxon>Fungi incertae sedis</taxon>
        <taxon>Mucoromycota</taxon>
        <taxon>Glomeromycotina</taxon>
        <taxon>Glomeromycetes</taxon>
        <taxon>Glomerales</taxon>
        <taxon>Glomeraceae</taxon>
        <taxon>Rhizophagus</taxon>
    </lineage>
</organism>
<protein>
    <recommendedName>
        <fullName evidence="3">Dynactin subunit 3</fullName>
    </recommendedName>
</protein>